<dbReference type="Gene3D" id="3.40.50.300">
    <property type="entry name" value="P-loop containing nucleotide triphosphate hydrolases"/>
    <property type="match status" value="2"/>
</dbReference>
<keyword evidence="5" id="KW-0472">Membrane</keyword>
<evidence type="ECO:0000256" key="2">
    <source>
        <dbReference type="ARBA" id="ARBA00022475"/>
    </source>
</evidence>
<keyword evidence="4" id="KW-1133">Transmembrane helix</keyword>
<evidence type="ECO:0000256" key="1">
    <source>
        <dbReference type="ARBA" id="ARBA00004651"/>
    </source>
</evidence>
<name>A0A9D3A2A6_9ACTN</name>
<evidence type="ECO:0000256" key="5">
    <source>
        <dbReference type="ARBA" id="ARBA00023136"/>
    </source>
</evidence>
<dbReference type="GO" id="GO:0003677">
    <property type="term" value="F:DNA binding"/>
    <property type="evidence" value="ECO:0007669"/>
    <property type="project" value="UniProtKB-KW"/>
</dbReference>
<dbReference type="Proteomes" id="UP000786989">
    <property type="component" value="Unassembled WGS sequence"/>
</dbReference>
<dbReference type="PANTHER" id="PTHR37937:SF1">
    <property type="entry name" value="CONJUGATIVE TRANSFER: DNA TRANSPORT"/>
    <property type="match status" value="1"/>
</dbReference>
<protein>
    <submittedName>
        <fullName evidence="7">Type IV secretion system DNA-binding domain-containing protein</fullName>
    </submittedName>
</protein>
<keyword evidence="3" id="KW-0812">Transmembrane</keyword>
<dbReference type="AlphaFoldDB" id="A0A9D3A2A6"/>
<reference evidence="7" key="1">
    <citation type="journal article" date="2021" name="PeerJ">
        <title>Extensive microbial diversity within the chicken gut microbiome revealed by metagenomics and culture.</title>
        <authorList>
            <person name="Gilroy R."/>
            <person name="Ravi A."/>
            <person name="Getino M."/>
            <person name="Pursley I."/>
            <person name="Horton D.L."/>
            <person name="Alikhan N.F."/>
            <person name="Baker D."/>
            <person name="Gharbi K."/>
            <person name="Hall N."/>
            <person name="Watson M."/>
            <person name="Adriaenssens E.M."/>
            <person name="Foster-Nyarko E."/>
            <person name="Jarju S."/>
            <person name="Secka A."/>
            <person name="Antonio M."/>
            <person name="Oren A."/>
            <person name="Chaudhuri R.R."/>
            <person name="La Ragione R."/>
            <person name="Hildebrand F."/>
            <person name="Pallen M.J."/>
        </authorList>
    </citation>
    <scope>NUCLEOTIDE SEQUENCE</scope>
    <source>
        <strain evidence="7">ChiGjej6B6-11269</strain>
    </source>
</reference>
<dbReference type="CDD" id="cd01127">
    <property type="entry name" value="TrwB_TraG_TraD_VirD4"/>
    <property type="match status" value="1"/>
</dbReference>
<dbReference type="InterPro" id="IPR019476">
    <property type="entry name" value="T4SS_TraD_DNA-bd"/>
</dbReference>
<keyword evidence="7" id="KW-0238">DNA-binding</keyword>
<dbReference type="EMBL" id="DYWI01000177">
    <property type="protein sequence ID" value="HJF66240.1"/>
    <property type="molecule type" value="Genomic_DNA"/>
</dbReference>
<dbReference type="PANTHER" id="PTHR37937">
    <property type="entry name" value="CONJUGATIVE TRANSFER: DNA TRANSPORT"/>
    <property type="match status" value="1"/>
</dbReference>
<evidence type="ECO:0000313" key="8">
    <source>
        <dbReference type="Proteomes" id="UP000786989"/>
    </source>
</evidence>
<evidence type="ECO:0000259" key="6">
    <source>
        <dbReference type="Pfam" id="PF10412"/>
    </source>
</evidence>
<dbReference type="GO" id="GO:0005886">
    <property type="term" value="C:plasma membrane"/>
    <property type="evidence" value="ECO:0007669"/>
    <property type="project" value="UniProtKB-SubCell"/>
</dbReference>
<dbReference type="InterPro" id="IPR027417">
    <property type="entry name" value="P-loop_NTPase"/>
</dbReference>
<evidence type="ECO:0000256" key="3">
    <source>
        <dbReference type="ARBA" id="ARBA00022692"/>
    </source>
</evidence>
<feature type="domain" description="Type IV secretion system coupling protein TraD DNA-binding" evidence="6">
    <location>
        <begin position="47"/>
        <end position="389"/>
    </location>
</feature>
<gene>
    <name evidence="7" type="ORF">K8U77_09040</name>
</gene>
<keyword evidence="2" id="KW-1003">Cell membrane</keyword>
<sequence length="447" mass="49409">MITGKDTLFGYSLENCAYVRSPHKPRYVFESSDGVPAFAVDDPTVFKNILMLGGAGSGKTNVLNQVVAQTALWRGGEDSVSLIFDTKGDYLAHPGFYREGDYVIANDRAHRDQSDIWNLFLEVTADGSDPVDVEANAREIAAVYFRDRGSKMQPFFAKAARDIFAAAIIYFVRRSADGPAAWKDACNNAGLANFLLQNDVAKLMGYLERYADFKGLRSYVGDGTSNQALGVMGELRSLLYECFQGNFAARAKPGQRYVSMRRAVREKGGRRIFVLYDLSIGETLAPVYRVLIDLALKEALGTTLGAPGRTHIFLDELRLVPQLVHLEDALNYGRSKRVSVVAGLQSVGQINAAYGEHVGHNILSGFGSVFAFRMNDAASRAYVSDLFGPNVESYRYQNVGNRQFDREREGRSVEQWSLMNLGVGEAVVGLASQAAPFRFRFMKDRDA</sequence>
<evidence type="ECO:0000313" key="7">
    <source>
        <dbReference type="EMBL" id="HJF66240.1"/>
    </source>
</evidence>
<comment type="caution">
    <text evidence="7">The sequence shown here is derived from an EMBL/GenBank/DDBJ whole genome shotgun (WGS) entry which is preliminary data.</text>
</comment>
<dbReference type="InterPro" id="IPR051539">
    <property type="entry name" value="T4SS-coupling_protein"/>
</dbReference>
<proteinExistence type="predicted"/>
<dbReference type="SUPFAM" id="SSF52540">
    <property type="entry name" value="P-loop containing nucleoside triphosphate hydrolases"/>
    <property type="match status" value="1"/>
</dbReference>
<organism evidence="7 8">
    <name type="scientific">Slackia equolifaciens</name>
    <dbReference type="NCBI Taxonomy" id="498718"/>
    <lineage>
        <taxon>Bacteria</taxon>
        <taxon>Bacillati</taxon>
        <taxon>Actinomycetota</taxon>
        <taxon>Coriobacteriia</taxon>
        <taxon>Eggerthellales</taxon>
        <taxon>Eggerthellaceae</taxon>
        <taxon>Slackia</taxon>
    </lineage>
</organism>
<evidence type="ECO:0000256" key="4">
    <source>
        <dbReference type="ARBA" id="ARBA00022989"/>
    </source>
</evidence>
<reference evidence="7" key="2">
    <citation type="submission" date="2021-09" db="EMBL/GenBank/DDBJ databases">
        <authorList>
            <person name="Gilroy R."/>
        </authorList>
    </citation>
    <scope>NUCLEOTIDE SEQUENCE</scope>
    <source>
        <strain evidence="7">ChiGjej6B6-11269</strain>
    </source>
</reference>
<accession>A0A9D3A2A6</accession>
<dbReference type="Pfam" id="PF10412">
    <property type="entry name" value="TrwB_AAD_bind"/>
    <property type="match status" value="1"/>
</dbReference>
<comment type="subcellular location">
    <subcellularLocation>
        <location evidence="1">Cell membrane</location>
        <topology evidence="1">Multi-pass membrane protein</topology>
    </subcellularLocation>
</comment>